<sequence length="120" mass="13473">MGFLGQPEKFAGCGPLQFAHLAWALADLVHSEVRWPPEHFKHFGALAQNRVMKKLLTAIKLRRHGGFIEGLHHNSKKSNCLHVKYVLVCRTLGEGYQENWHVGVCFPVSQQGNVVGCKTK</sequence>
<evidence type="ECO:0000313" key="1">
    <source>
        <dbReference type="EMBL" id="GFY75252.1"/>
    </source>
</evidence>
<name>A0A8X6YNQ3_9ARAC</name>
<keyword evidence="2" id="KW-1185">Reference proteome</keyword>
<gene>
    <name evidence="1" type="ORF">TNIN_102911</name>
</gene>
<evidence type="ECO:0000313" key="2">
    <source>
        <dbReference type="Proteomes" id="UP000886998"/>
    </source>
</evidence>
<accession>A0A8X6YNQ3</accession>
<protein>
    <submittedName>
        <fullName evidence="1">Uncharacterized protein</fullName>
    </submittedName>
</protein>
<organism evidence="1 2">
    <name type="scientific">Trichonephila inaurata madagascariensis</name>
    <dbReference type="NCBI Taxonomy" id="2747483"/>
    <lineage>
        <taxon>Eukaryota</taxon>
        <taxon>Metazoa</taxon>
        <taxon>Ecdysozoa</taxon>
        <taxon>Arthropoda</taxon>
        <taxon>Chelicerata</taxon>
        <taxon>Arachnida</taxon>
        <taxon>Araneae</taxon>
        <taxon>Araneomorphae</taxon>
        <taxon>Entelegynae</taxon>
        <taxon>Araneoidea</taxon>
        <taxon>Nephilidae</taxon>
        <taxon>Trichonephila</taxon>
        <taxon>Trichonephila inaurata</taxon>
    </lineage>
</organism>
<proteinExistence type="predicted"/>
<dbReference type="AlphaFoldDB" id="A0A8X6YNQ3"/>
<reference evidence="1" key="1">
    <citation type="submission" date="2020-08" db="EMBL/GenBank/DDBJ databases">
        <title>Multicomponent nature underlies the extraordinary mechanical properties of spider dragline silk.</title>
        <authorList>
            <person name="Kono N."/>
            <person name="Nakamura H."/>
            <person name="Mori M."/>
            <person name="Yoshida Y."/>
            <person name="Ohtoshi R."/>
            <person name="Malay A.D."/>
            <person name="Moran D.A.P."/>
            <person name="Tomita M."/>
            <person name="Numata K."/>
            <person name="Arakawa K."/>
        </authorList>
    </citation>
    <scope>NUCLEOTIDE SEQUENCE</scope>
</reference>
<dbReference type="Proteomes" id="UP000886998">
    <property type="component" value="Unassembled WGS sequence"/>
</dbReference>
<comment type="caution">
    <text evidence="1">The sequence shown here is derived from an EMBL/GenBank/DDBJ whole genome shotgun (WGS) entry which is preliminary data.</text>
</comment>
<dbReference type="EMBL" id="BMAV01021245">
    <property type="protein sequence ID" value="GFY75252.1"/>
    <property type="molecule type" value="Genomic_DNA"/>
</dbReference>